<dbReference type="Proteomes" id="UP000316624">
    <property type="component" value="Unassembled WGS sequence"/>
</dbReference>
<evidence type="ECO:0008006" key="3">
    <source>
        <dbReference type="Google" id="ProtNLM"/>
    </source>
</evidence>
<sequence length="136" mass="15362">MLNRDKVRYQLFLEPRLAERLEEMAAQPGVARSDILVAALDAWLTRQGSNELDERFGPRLDRMSLQIGRLGRDLQVLLESLSVFVHQQFCLNAQIPEPDAAARAVGRERFDRFIEQIGRQMASGAKPLTQANEVAS</sequence>
<dbReference type="EMBL" id="VLKK01000011">
    <property type="protein sequence ID" value="TWH91913.1"/>
    <property type="molecule type" value="Genomic_DNA"/>
</dbReference>
<accession>A0A562K9J5</accession>
<reference evidence="1 2" key="1">
    <citation type="journal article" date="2015" name="Stand. Genomic Sci.">
        <title>Genomic Encyclopedia of Bacterial and Archaeal Type Strains, Phase III: the genomes of soil and plant-associated and newly described type strains.</title>
        <authorList>
            <person name="Whitman W.B."/>
            <person name="Woyke T."/>
            <person name="Klenk H.P."/>
            <person name="Zhou Y."/>
            <person name="Lilburn T.G."/>
            <person name="Beck B.J."/>
            <person name="De Vos P."/>
            <person name="Vandamme P."/>
            <person name="Eisen J.A."/>
            <person name="Garrity G."/>
            <person name="Hugenholtz P."/>
            <person name="Kyrpides N.C."/>
        </authorList>
    </citation>
    <scope>NUCLEOTIDE SEQUENCE [LARGE SCALE GENOMIC DNA]</scope>
    <source>
        <strain evidence="1 2">CGMCC 1.7748</strain>
    </source>
</reference>
<comment type="caution">
    <text evidence="1">The sequence shown here is derived from an EMBL/GenBank/DDBJ whole genome shotgun (WGS) entry which is preliminary data.</text>
</comment>
<keyword evidence="2" id="KW-1185">Reference proteome</keyword>
<protein>
    <recommendedName>
        <fullName evidence="3">Ribbon-helix-helix CopG family protein</fullName>
    </recommendedName>
</protein>
<evidence type="ECO:0000313" key="1">
    <source>
        <dbReference type="EMBL" id="TWH91913.1"/>
    </source>
</evidence>
<name>A0A562K9J5_SPHWJ</name>
<gene>
    <name evidence="1" type="ORF">IQ35_02812</name>
</gene>
<evidence type="ECO:0000313" key="2">
    <source>
        <dbReference type="Proteomes" id="UP000316624"/>
    </source>
</evidence>
<dbReference type="AlphaFoldDB" id="A0A562K9J5"/>
<proteinExistence type="predicted"/>
<organism evidence="1 2">
    <name type="scientific">Sphingobium wenxiniae (strain DSM 21828 / CGMCC 1.7748 / JZ-1)</name>
    <dbReference type="NCBI Taxonomy" id="595605"/>
    <lineage>
        <taxon>Bacteria</taxon>
        <taxon>Pseudomonadati</taxon>
        <taxon>Pseudomonadota</taxon>
        <taxon>Alphaproteobacteria</taxon>
        <taxon>Sphingomonadales</taxon>
        <taxon>Sphingomonadaceae</taxon>
        <taxon>Sphingobium</taxon>
    </lineage>
</organism>
<dbReference type="RefSeq" id="WP_145074220.1">
    <property type="nucleotide sequence ID" value="NZ_JACIIY010000012.1"/>
</dbReference>